<sequence length="63" mass="7437">MNEIDLYGPHTPMLLSEVWAFVRRTGIERPRITWEVNNGNRKRRRVTFTDANCALVFRLEFAA</sequence>
<reference evidence="1" key="1">
    <citation type="journal article" date="2021" name="Front. Microbiol.">
        <title>Comprehensive Comparative Genomics and Phenotyping of Methylobacterium Species.</title>
        <authorList>
            <person name="Alessa O."/>
            <person name="Ogura Y."/>
            <person name="Fujitani Y."/>
            <person name="Takami H."/>
            <person name="Hayashi T."/>
            <person name="Sahin N."/>
            <person name="Tani A."/>
        </authorList>
    </citation>
    <scope>NUCLEOTIDE SEQUENCE</scope>
    <source>
        <strain evidence="1">NBRC 15686</strain>
    </source>
</reference>
<reference evidence="1" key="2">
    <citation type="submission" date="2021-08" db="EMBL/GenBank/DDBJ databases">
        <authorList>
            <person name="Tani A."/>
            <person name="Ola A."/>
            <person name="Ogura Y."/>
            <person name="Katsura K."/>
            <person name="Hayashi T."/>
        </authorList>
    </citation>
    <scope>NUCLEOTIDE SEQUENCE</scope>
    <source>
        <strain evidence="1">NBRC 15686</strain>
    </source>
</reference>
<organism evidence="1 2">
    <name type="scientific">Methylorubrum aminovorans</name>
    <dbReference type="NCBI Taxonomy" id="269069"/>
    <lineage>
        <taxon>Bacteria</taxon>
        <taxon>Pseudomonadati</taxon>
        <taxon>Pseudomonadota</taxon>
        <taxon>Alphaproteobacteria</taxon>
        <taxon>Hyphomicrobiales</taxon>
        <taxon>Methylobacteriaceae</taxon>
        <taxon>Methylorubrum</taxon>
    </lineage>
</organism>
<proteinExistence type="predicted"/>
<evidence type="ECO:0000313" key="1">
    <source>
        <dbReference type="EMBL" id="GJE63244.1"/>
    </source>
</evidence>
<protein>
    <submittedName>
        <fullName evidence="1">Uncharacterized protein</fullName>
    </submittedName>
</protein>
<keyword evidence="2" id="KW-1185">Reference proteome</keyword>
<evidence type="ECO:0000313" key="2">
    <source>
        <dbReference type="Proteomes" id="UP001055039"/>
    </source>
</evidence>
<accession>A0ABQ4U8E7</accession>
<dbReference type="RefSeq" id="WP_238222049.1">
    <property type="nucleotide sequence ID" value="NZ_BAAADH010000020.1"/>
</dbReference>
<gene>
    <name evidence="1" type="ORF">LNAOJCKE_0438</name>
</gene>
<dbReference type="EMBL" id="BPRC01000001">
    <property type="protein sequence ID" value="GJE63244.1"/>
    <property type="molecule type" value="Genomic_DNA"/>
</dbReference>
<comment type="caution">
    <text evidence="1">The sequence shown here is derived from an EMBL/GenBank/DDBJ whole genome shotgun (WGS) entry which is preliminary data.</text>
</comment>
<name>A0ABQ4U8E7_9HYPH</name>
<dbReference type="Proteomes" id="UP001055039">
    <property type="component" value="Unassembled WGS sequence"/>
</dbReference>